<feature type="transmembrane region" description="Helical" evidence="12">
    <location>
        <begin position="150"/>
        <end position="179"/>
    </location>
</feature>
<dbReference type="PROSITE" id="PS50262">
    <property type="entry name" value="G_PROTEIN_RECEP_F1_2"/>
    <property type="match status" value="1"/>
</dbReference>
<keyword evidence="7" id="KW-1015">Disulfide bond</keyword>
<feature type="transmembrane region" description="Helical" evidence="12">
    <location>
        <begin position="46"/>
        <end position="71"/>
    </location>
</feature>
<dbReference type="PRINTS" id="PR00237">
    <property type="entry name" value="GPCRRHODOPSN"/>
</dbReference>
<dbReference type="Proteomes" id="UP000784294">
    <property type="component" value="Unassembled WGS sequence"/>
</dbReference>
<evidence type="ECO:0000256" key="1">
    <source>
        <dbReference type="ARBA" id="ARBA00004651"/>
    </source>
</evidence>
<dbReference type="EMBL" id="CAAALY010006358">
    <property type="protein sequence ID" value="VEL09451.1"/>
    <property type="molecule type" value="Genomic_DNA"/>
</dbReference>
<dbReference type="Gene3D" id="1.20.1070.10">
    <property type="entry name" value="Rhodopsin 7-helix transmembrane proteins"/>
    <property type="match status" value="2"/>
</dbReference>
<evidence type="ECO:0000256" key="7">
    <source>
        <dbReference type="ARBA" id="ARBA00023157"/>
    </source>
</evidence>
<name>A0A448WE08_9PLAT</name>
<comment type="similarity">
    <text evidence="10">Belongs to the G-protein coupled receptor 1 family.</text>
</comment>
<reference evidence="14" key="1">
    <citation type="submission" date="2018-11" db="EMBL/GenBank/DDBJ databases">
        <authorList>
            <consortium name="Pathogen Informatics"/>
        </authorList>
    </citation>
    <scope>NUCLEOTIDE SEQUENCE</scope>
</reference>
<feature type="region of interest" description="Disordered" evidence="11">
    <location>
        <begin position="211"/>
        <end position="243"/>
    </location>
</feature>
<evidence type="ECO:0000256" key="12">
    <source>
        <dbReference type="SAM" id="Phobius"/>
    </source>
</evidence>
<accession>A0A448WE08</accession>
<comment type="subcellular location">
    <subcellularLocation>
        <location evidence="1">Cell membrane</location>
        <topology evidence="1">Multi-pass membrane protein</topology>
    </subcellularLocation>
</comment>
<keyword evidence="2" id="KW-1003">Cell membrane</keyword>
<sequence>MCLAWYSLDVFFTASTIIHLCAISLDRYIALHNPLRFHCRRPNRSLVCNICIAWVVPMAIAGPLFIASLYLDDTDLIRRSQRQDNISLYHDSTVCDSDHSGEINLSQSDIFAQDSANFLSLSDSEMSVQINATWRPLRLSYKGCGPHNTVFVITSVTVTFLLPLIVMSITYILTVFLIIRRQDGQKHPFLRLDSNAYLHVKQESNCINLTNSCRGPEEEEEDQKEEKGEEKKKRKKKKKKRQVRGEWEKAKYQNGLFRAATPRTSLRLKTRPDDGWLHVNTETRLTRCVAAYRLPIPVVVKGKRQSWRQCLCAWPLQLGAGKCWSRTDFQIAIPTDRKIDLLRSLESPEEDSCRNTIVMLLQCHQTSASLPVNSSSSTFSSLYKPTLRDYLLSAGRHSCCTTSNSLIDYSSLPTPSRRSLPLLPVPSSTARQPMSPTCKSKTGSFGSSPLGNRLPGSAYFSAGTTATASCRLDSCHSGHSNLSRGRRHWATVKPMGSCRGPRLSLLLAAGRPDHQNRLPSVTALGDSLAKSRRAVKVLGILFAIFVFSYLPFFFLFLVDFFTQTIPVWLLQLFEWIGYSASMLNLFIYHIFNPTFRHALNRILRGHCRPIRRRLPRFFAHSQRQLSSSQHYTLKPSGLITCCA</sequence>
<dbReference type="InterPro" id="IPR017452">
    <property type="entry name" value="GPCR_Rhodpsn_7TM"/>
</dbReference>
<dbReference type="PROSITE" id="PS00237">
    <property type="entry name" value="G_PROTEIN_RECEP_F1_1"/>
    <property type="match status" value="1"/>
</dbReference>
<dbReference type="PANTHER" id="PTHR24248">
    <property type="entry name" value="ADRENERGIC RECEPTOR-RELATED G-PROTEIN COUPLED RECEPTOR"/>
    <property type="match status" value="1"/>
</dbReference>
<feature type="domain" description="G-protein coupled receptors family 1 profile" evidence="13">
    <location>
        <begin position="1"/>
        <end position="588"/>
    </location>
</feature>
<evidence type="ECO:0000256" key="8">
    <source>
        <dbReference type="ARBA" id="ARBA00023170"/>
    </source>
</evidence>
<keyword evidence="4 12" id="KW-1133">Transmembrane helix</keyword>
<keyword evidence="3 10" id="KW-0812">Transmembrane</keyword>
<dbReference type="PANTHER" id="PTHR24248:SF199">
    <property type="entry name" value="IP13425P-RELATED"/>
    <property type="match status" value="1"/>
</dbReference>
<comment type="caution">
    <text evidence="14">The sequence shown here is derived from an EMBL/GenBank/DDBJ whole genome shotgun (WGS) entry which is preliminary data.</text>
</comment>
<evidence type="ECO:0000256" key="4">
    <source>
        <dbReference type="ARBA" id="ARBA00022989"/>
    </source>
</evidence>
<evidence type="ECO:0000256" key="9">
    <source>
        <dbReference type="ARBA" id="ARBA00023224"/>
    </source>
</evidence>
<evidence type="ECO:0000256" key="5">
    <source>
        <dbReference type="ARBA" id="ARBA00023040"/>
    </source>
</evidence>
<evidence type="ECO:0000256" key="3">
    <source>
        <dbReference type="ARBA" id="ARBA00022692"/>
    </source>
</evidence>
<evidence type="ECO:0000313" key="15">
    <source>
        <dbReference type="Proteomes" id="UP000784294"/>
    </source>
</evidence>
<feature type="transmembrane region" description="Helical" evidence="12">
    <location>
        <begin position="568"/>
        <end position="591"/>
    </location>
</feature>
<keyword evidence="8 10" id="KW-0675">Receptor</keyword>
<dbReference type="GO" id="GO:0043410">
    <property type="term" value="P:positive regulation of MAPK cascade"/>
    <property type="evidence" value="ECO:0007669"/>
    <property type="project" value="TreeGrafter"/>
</dbReference>
<keyword evidence="9 10" id="KW-0807">Transducer</keyword>
<feature type="compositionally biased region" description="Polar residues" evidence="11">
    <location>
        <begin position="430"/>
        <end position="446"/>
    </location>
</feature>
<evidence type="ECO:0000313" key="14">
    <source>
        <dbReference type="EMBL" id="VEL09451.1"/>
    </source>
</evidence>
<evidence type="ECO:0000259" key="13">
    <source>
        <dbReference type="PROSITE" id="PS50262"/>
    </source>
</evidence>
<protein>
    <recommendedName>
        <fullName evidence="13">G-protein coupled receptors family 1 profile domain-containing protein</fullName>
    </recommendedName>
</protein>
<feature type="region of interest" description="Disordered" evidence="11">
    <location>
        <begin position="418"/>
        <end position="446"/>
    </location>
</feature>
<organism evidence="14 15">
    <name type="scientific">Protopolystoma xenopodis</name>
    <dbReference type="NCBI Taxonomy" id="117903"/>
    <lineage>
        <taxon>Eukaryota</taxon>
        <taxon>Metazoa</taxon>
        <taxon>Spiralia</taxon>
        <taxon>Lophotrochozoa</taxon>
        <taxon>Platyhelminthes</taxon>
        <taxon>Monogenea</taxon>
        <taxon>Polyopisthocotylea</taxon>
        <taxon>Polystomatidea</taxon>
        <taxon>Polystomatidae</taxon>
        <taxon>Protopolystoma</taxon>
    </lineage>
</organism>
<keyword evidence="6 12" id="KW-0472">Membrane</keyword>
<dbReference type="InterPro" id="IPR000276">
    <property type="entry name" value="GPCR_Rhodpsn"/>
</dbReference>
<gene>
    <name evidence="14" type="ORF">PXEA_LOCUS2891</name>
</gene>
<dbReference type="Pfam" id="PF00001">
    <property type="entry name" value="7tm_1"/>
    <property type="match status" value="2"/>
</dbReference>
<proteinExistence type="inferred from homology"/>
<dbReference type="GO" id="GO:0004993">
    <property type="term" value="F:G protein-coupled serotonin receptor activity"/>
    <property type="evidence" value="ECO:0007669"/>
    <property type="project" value="UniProtKB-ARBA"/>
</dbReference>
<evidence type="ECO:0000256" key="10">
    <source>
        <dbReference type="RuleBase" id="RU000688"/>
    </source>
</evidence>
<dbReference type="GO" id="GO:0005886">
    <property type="term" value="C:plasma membrane"/>
    <property type="evidence" value="ECO:0007669"/>
    <property type="project" value="UniProtKB-SubCell"/>
</dbReference>
<feature type="compositionally biased region" description="Basic residues" evidence="11">
    <location>
        <begin position="232"/>
        <end position="242"/>
    </location>
</feature>
<dbReference type="AlphaFoldDB" id="A0A448WE08"/>
<dbReference type="GO" id="GO:0071880">
    <property type="term" value="P:adenylate cyclase-activating adrenergic receptor signaling pathway"/>
    <property type="evidence" value="ECO:0007669"/>
    <property type="project" value="TreeGrafter"/>
</dbReference>
<feature type="transmembrane region" description="Helical" evidence="12">
    <location>
        <begin position="6"/>
        <end position="25"/>
    </location>
</feature>
<feature type="compositionally biased region" description="Low complexity" evidence="11">
    <location>
        <begin position="418"/>
        <end position="429"/>
    </location>
</feature>
<keyword evidence="5 10" id="KW-0297">G-protein coupled receptor</keyword>
<dbReference type="OrthoDB" id="10034726at2759"/>
<feature type="transmembrane region" description="Helical" evidence="12">
    <location>
        <begin position="537"/>
        <end position="556"/>
    </location>
</feature>
<keyword evidence="15" id="KW-1185">Reference proteome</keyword>
<evidence type="ECO:0000256" key="6">
    <source>
        <dbReference type="ARBA" id="ARBA00023136"/>
    </source>
</evidence>
<evidence type="ECO:0000256" key="2">
    <source>
        <dbReference type="ARBA" id="ARBA00022475"/>
    </source>
</evidence>
<dbReference type="SUPFAM" id="SSF81321">
    <property type="entry name" value="Family A G protein-coupled receptor-like"/>
    <property type="match status" value="1"/>
</dbReference>
<evidence type="ECO:0000256" key="11">
    <source>
        <dbReference type="SAM" id="MobiDB-lite"/>
    </source>
</evidence>